<feature type="domain" description="N-acetyltransferase" evidence="1">
    <location>
        <begin position="17"/>
        <end position="178"/>
    </location>
</feature>
<sequence>MPRAHDHELRLQYFTDRDYKQLIKWSGDAEFLLQWSGPQWRHPLQESDLDTYVQDANHPLYSDRLIYTAVERISNKVIGHIALTRIDRDNRSARISRVLVGAHEARGKGYGRQMIREALRIGFDALGMHRITLGVLDYNLQAKSLYESTGFQQEGYMRDAVKHNNQYYSLYEMSILEEEWRVHPFSKTTENG</sequence>
<dbReference type="Gene3D" id="3.40.630.30">
    <property type="match status" value="1"/>
</dbReference>
<dbReference type="KEGG" id="pbv:AR543_15095"/>
<reference evidence="3" key="1">
    <citation type="submission" date="2015-10" db="EMBL/GenBank/DDBJ databases">
        <title>Genome of Paenibacillus bovis sp. nov.</title>
        <authorList>
            <person name="Wu Z."/>
            <person name="Gao C."/>
            <person name="Liu Z."/>
            <person name="Zheng H."/>
        </authorList>
    </citation>
    <scope>NUCLEOTIDE SEQUENCE [LARGE SCALE GENOMIC DNA]</scope>
    <source>
        <strain evidence="3">BD3526</strain>
    </source>
</reference>
<dbReference type="GO" id="GO:0016779">
    <property type="term" value="F:nucleotidyltransferase activity"/>
    <property type="evidence" value="ECO:0007669"/>
    <property type="project" value="UniProtKB-KW"/>
</dbReference>
<dbReference type="Pfam" id="PF00583">
    <property type="entry name" value="Acetyltransf_1"/>
    <property type="match status" value="1"/>
</dbReference>
<dbReference type="EMBL" id="CP013023">
    <property type="protein sequence ID" value="ANF98846.1"/>
    <property type="molecule type" value="Genomic_DNA"/>
</dbReference>
<dbReference type="Proteomes" id="UP000078148">
    <property type="component" value="Chromosome"/>
</dbReference>
<gene>
    <name evidence="2" type="ORF">AR543_15095</name>
</gene>
<protein>
    <submittedName>
        <fullName evidence="2">Aminoglycoside adenylyltransferase</fullName>
    </submittedName>
</protein>
<evidence type="ECO:0000313" key="2">
    <source>
        <dbReference type="EMBL" id="ANF98846.1"/>
    </source>
</evidence>
<evidence type="ECO:0000259" key="1">
    <source>
        <dbReference type="PROSITE" id="PS51186"/>
    </source>
</evidence>
<dbReference type="STRING" id="1616788.AR543_15095"/>
<evidence type="ECO:0000313" key="3">
    <source>
        <dbReference type="Proteomes" id="UP000078148"/>
    </source>
</evidence>
<keyword evidence="2" id="KW-0548">Nucleotidyltransferase</keyword>
<dbReference type="PANTHER" id="PTHR43415:SF5">
    <property type="entry name" value="ACETYLTRANSFERASE"/>
    <property type="match status" value="1"/>
</dbReference>
<dbReference type="CDD" id="cd04301">
    <property type="entry name" value="NAT_SF"/>
    <property type="match status" value="1"/>
</dbReference>
<dbReference type="PANTHER" id="PTHR43415">
    <property type="entry name" value="SPERMIDINE N(1)-ACETYLTRANSFERASE"/>
    <property type="match status" value="1"/>
</dbReference>
<keyword evidence="3" id="KW-1185">Reference proteome</keyword>
<dbReference type="SUPFAM" id="SSF55729">
    <property type="entry name" value="Acyl-CoA N-acyltransferases (Nat)"/>
    <property type="match status" value="1"/>
</dbReference>
<dbReference type="GO" id="GO:0016747">
    <property type="term" value="F:acyltransferase activity, transferring groups other than amino-acyl groups"/>
    <property type="evidence" value="ECO:0007669"/>
    <property type="project" value="InterPro"/>
</dbReference>
<accession>A0A172ZMH8</accession>
<organism evidence="2 3">
    <name type="scientific">Paenibacillus bovis</name>
    <dbReference type="NCBI Taxonomy" id="1616788"/>
    <lineage>
        <taxon>Bacteria</taxon>
        <taxon>Bacillati</taxon>
        <taxon>Bacillota</taxon>
        <taxon>Bacilli</taxon>
        <taxon>Bacillales</taxon>
        <taxon>Paenibacillaceae</taxon>
        <taxon>Paenibacillus</taxon>
    </lineage>
</organism>
<keyword evidence="2" id="KW-0808">Transferase</keyword>
<name>A0A172ZMH8_9BACL</name>
<dbReference type="InterPro" id="IPR000182">
    <property type="entry name" value="GNAT_dom"/>
</dbReference>
<dbReference type="PROSITE" id="PS51186">
    <property type="entry name" value="GNAT"/>
    <property type="match status" value="1"/>
</dbReference>
<reference evidence="2 3" key="2">
    <citation type="journal article" date="2016" name="Int. J. Syst. Evol. Microbiol.">
        <title>Paenibacillus bovis sp. nov., isolated from raw yak (Bos grunniens) milk.</title>
        <authorList>
            <person name="Gao C."/>
            <person name="Han J."/>
            <person name="Liu Z."/>
            <person name="Xu X."/>
            <person name="Hang F."/>
            <person name="Wu Z."/>
        </authorList>
    </citation>
    <scope>NUCLEOTIDE SEQUENCE [LARGE SCALE GENOMIC DNA]</scope>
    <source>
        <strain evidence="2 3">BD3526</strain>
    </source>
</reference>
<proteinExistence type="predicted"/>
<dbReference type="InterPro" id="IPR016181">
    <property type="entry name" value="Acyl_CoA_acyltransferase"/>
</dbReference>
<dbReference type="AlphaFoldDB" id="A0A172ZMH8"/>